<evidence type="ECO:0000313" key="2">
    <source>
        <dbReference type="EMBL" id="GAA4338262.1"/>
    </source>
</evidence>
<dbReference type="Proteomes" id="UP001501671">
    <property type="component" value="Unassembled WGS sequence"/>
</dbReference>
<name>A0ABP8HEK1_9BURK</name>
<dbReference type="EMBL" id="BAABFO010000019">
    <property type="protein sequence ID" value="GAA4338262.1"/>
    <property type="molecule type" value="Genomic_DNA"/>
</dbReference>
<comment type="caution">
    <text evidence="2">The sequence shown here is derived from an EMBL/GenBank/DDBJ whole genome shotgun (WGS) entry which is preliminary data.</text>
</comment>
<proteinExistence type="inferred from homology"/>
<sequence>MLTRRSFMVAGGVATLFSRAGRAQQAWPTGPIKVVVPFAPGGGNDNFGRLVAKQLQDRLGVSAYVENRAGANGIIGLDSVHRSRPDGYSIATATTGPLDVNPWTTKELPYDPAKDFTYLANMVKFPLFLCVGPQLGVKSLREFLARAKSGGRPLTYSSAGIGNSTHLAGEVLANMTGTELMHVPYKGAGPAMVGVIGGEVDFTFGSGPSALSFVKAGKVLNLGVTDSRRVPDMPELKTIAEQGVPGYEVTSWGGIVAPAGLAADARSRLDAVLKEMMDDNEFKKQLMDQGMVPSYMPGPQFEAYVGRERTRWGELNRKLNIRTD</sequence>
<dbReference type="CDD" id="cd07012">
    <property type="entry name" value="PBP2_Bug_TTT"/>
    <property type="match status" value="1"/>
</dbReference>
<evidence type="ECO:0000256" key="1">
    <source>
        <dbReference type="ARBA" id="ARBA00006987"/>
    </source>
</evidence>
<dbReference type="InterPro" id="IPR042100">
    <property type="entry name" value="Bug_dom1"/>
</dbReference>
<keyword evidence="3" id="KW-1185">Reference proteome</keyword>
<gene>
    <name evidence="2" type="ORF">GCM10023144_35040</name>
</gene>
<dbReference type="PANTHER" id="PTHR42928">
    <property type="entry name" value="TRICARBOXYLATE-BINDING PROTEIN"/>
    <property type="match status" value="1"/>
</dbReference>
<accession>A0ABP8HEK1</accession>
<dbReference type="PANTHER" id="PTHR42928:SF5">
    <property type="entry name" value="BLR1237 PROTEIN"/>
    <property type="match status" value="1"/>
</dbReference>
<dbReference type="Gene3D" id="3.40.190.10">
    <property type="entry name" value="Periplasmic binding protein-like II"/>
    <property type="match status" value="1"/>
</dbReference>
<dbReference type="Pfam" id="PF03401">
    <property type="entry name" value="TctC"/>
    <property type="match status" value="1"/>
</dbReference>
<organism evidence="2 3">
    <name type="scientific">Pigmentiphaga soli</name>
    <dbReference type="NCBI Taxonomy" id="1007095"/>
    <lineage>
        <taxon>Bacteria</taxon>
        <taxon>Pseudomonadati</taxon>
        <taxon>Pseudomonadota</taxon>
        <taxon>Betaproteobacteria</taxon>
        <taxon>Burkholderiales</taxon>
        <taxon>Alcaligenaceae</taxon>
        <taxon>Pigmentiphaga</taxon>
    </lineage>
</organism>
<comment type="similarity">
    <text evidence="1">Belongs to the UPF0065 (bug) family.</text>
</comment>
<dbReference type="RefSeq" id="WP_345251171.1">
    <property type="nucleotide sequence ID" value="NZ_BAABFO010000019.1"/>
</dbReference>
<evidence type="ECO:0000313" key="3">
    <source>
        <dbReference type="Proteomes" id="UP001501671"/>
    </source>
</evidence>
<dbReference type="SUPFAM" id="SSF53850">
    <property type="entry name" value="Periplasmic binding protein-like II"/>
    <property type="match status" value="1"/>
</dbReference>
<protein>
    <submittedName>
        <fullName evidence="2">Tripartite tricarboxylate transporter substrate binding protein</fullName>
    </submittedName>
</protein>
<dbReference type="InterPro" id="IPR005064">
    <property type="entry name" value="BUG"/>
</dbReference>
<dbReference type="Gene3D" id="3.40.190.150">
    <property type="entry name" value="Bordetella uptake gene, domain 1"/>
    <property type="match status" value="1"/>
</dbReference>
<dbReference type="PIRSF" id="PIRSF017082">
    <property type="entry name" value="YflP"/>
    <property type="match status" value="1"/>
</dbReference>
<reference evidence="3" key="1">
    <citation type="journal article" date="2019" name="Int. J. Syst. Evol. Microbiol.">
        <title>The Global Catalogue of Microorganisms (GCM) 10K type strain sequencing project: providing services to taxonomists for standard genome sequencing and annotation.</title>
        <authorList>
            <consortium name="The Broad Institute Genomics Platform"/>
            <consortium name="The Broad Institute Genome Sequencing Center for Infectious Disease"/>
            <person name="Wu L."/>
            <person name="Ma J."/>
        </authorList>
    </citation>
    <scope>NUCLEOTIDE SEQUENCE [LARGE SCALE GENOMIC DNA]</scope>
    <source>
        <strain evidence="3">JCM 17666</strain>
    </source>
</reference>